<protein>
    <submittedName>
        <fullName evidence="1">Uncharacterized protein</fullName>
    </submittedName>
</protein>
<sequence length="62" mass="7232">MALGEAPIKKAVKWIDEQFRENPKASRFDLIERASFKFNLSPLDGDFLYRHFSKSSQQEQGK</sequence>
<dbReference type="Proteomes" id="UP000177171">
    <property type="component" value="Unassembled WGS sequence"/>
</dbReference>
<reference evidence="1 2" key="1">
    <citation type="journal article" date="2016" name="Nat. Commun.">
        <title>Thousands of microbial genomes shed light on interconnected biogeochemical processes in an aquifer system.</title>
        <authorList>
            <person name="Anantharaman K."/>
            <person name="Brown C.T."/>
            <person name="Hug L.A."/>
            <person name="Sharon I."/>
            <person name="Castelle C.J."/>
            <person name="Probst A.J."/>
            <person name="Thomas B.C."/>
            <person name="Singh A."/>
            <person name="Wilkins M.J."/>
            <person name="Karaoz U."/>
            <person name="Brodie E.L."/>
            <person name="Williams K.H."/>
            <person name="Hubbard S.S."/>
            <person name="Banfield J.F."/>
        </authorList>
    </citation>
    <scope>NUCLEOTIDE SEQUENCE [LARGE SCALE GENOMIC DNA]</scope>
</reference>
<evidence type="ECO:0000313" key="2">
    <source>
        <dbReference type="Proteomes" id="UP000177171"/>
    </source>
</evidence>
<gene>
    <name evidence="1" type="ORF">A3G49_01175</name>
</gene>
<comment type="caution">
    <text evidence="1">The sequence shown here is derived from an EMBL/GenBank/DDBJ whole genome shotgun (WGS) entry which is preliminary data.</text>
</comment>
<proteinExistence type="predicted"/>
<dbReference type="EMBL" id="MHQY01000043">
    <property type="protein sequence ID" value="OHA12736.1"/>
    <property type="molecule type" value="Genomic_DNA"/>
</dbReference>
<organism evidence="1 2">
    <name type="scientific">Candidatus Sungbacteria bacterium RIFCSPLOWO2_12_FULL_41_11</name>
    <dbReference type="NCBI Taxonomy" id="1802286"/>
    <lineage>
        <taxon>Bacteria</taxon>
        <taxon>Candidatus Sungiibacteriota</taxon>
    </lineage>
</organism>
<dbReference type="AlphaFoldDB" id="A0A1G2LM93"/>
<accession>A0A1G2LM93</accession>
<name>A0A1G2LM93_9BACT</name>
<evidence type="ECO:0000313" key="1">
    <source>
        <dbReference type="EMBL" id="OHA12736.1"/>
    </source>
</evidence>